<evidence type="ECO:0000313" key="2">
    <source>
        <dbReference type="EMBL" id="EMT53999.1"/>
    </source>
</evidence>
<evidence type="ECO:0000313" key="3">
    <source>
        <dbReference type="Proteomes" id="UP000012081"/>
    </source>
</evidence>
<comment type="caution">
    <text evidence="2">The sequence shown here is derived from an EMBL/GenBank/DDBJ whole genome shotgun (WGS) entry which is preliminary data.</text>
</comment>
<keyword evidence="1" id="KW-0472">Membrane</keyword>
<keyword evidence="3" id="KW-1185">Reference proteome</keyword>
<reference evidence="2 3" key="1">
    <citation type="submission" date="2013-03" db="EMBL/GenBank/DDBJ databases">
        <title>Assembly of a new bacterial strain Brevibacillus borstelensis AK1.</title>
        <authorList>
            <person name="Rajan I."/>
            <person name="PoliReddy D."/>
            <person name="Sugumar T."/>
            <person name="Rathinam K."/>
            <person name="Alqarawi S."/>
            <person name="Khalil A.B."/>
            <person name="Sivakumar N."/>
        </authorList>
    </citation>
    <scope>NUCLEOTIDE SEQUENCE [LARGE SCALE GENOMIC DNA]</scope>
    <source>
        <strain evidence="2 3">AK1</strain>
    </source>
</reference>
<gene>
    <name evidence="2" type="ORF">I532_00295</name>
</gene>
<protein>
    <submittedName>
        <fullName evidence="2">Uncharacterized protein</fullName>
    </submittedName>
</protein>
<dbReference type="AlphaFoldDB" id="M8DCG5"/>
<proteinExistence type="predicted"/>
<accession>M8DCG5</accession>
<dbReference type="EMBL" id="APBN01000001">
    <property type="protein sequence ID" value="EMT53999.1"/>
    <property type="molecule type" value="Genomic_DNA"/>
</dbReference>
<sequence length="74" mass="8526">MDVFPPLLVSFMLAILLYRLNKYRLTRYNRENIGIALCSLLISSYIKTKLVFVTITVIFAILLASFIWGLAKEL</sequence>
<keyword evidence="1" id="KW-0812">Transmembrane</keyword>
<name>M8DCG5_9BACL</name>
<feature type="transmembrane region" description="Helical" evidence="1">
    <location>
        <begin position="50"/>
        <end position="71"/>
    </location>
</feature>
<feature type="transmembrane region" description="Helical" evidence="1">
    <location>
        <begin position="6"/>
        <end position="21"/>
    </location>
</feature>
<dbReference type="Proteomes" id="UP000012081">
    <property type="component" value="Unassembled WGS sequence"/>
</dbReference>
<evidence type="ECO:0000256" key="1">
    <source>
        <dbReference type="SAM" id="Phobius"/>
    </source>
</evidence>
<keyword evidence="1" id="KW-1133">Transmembrane helix</keyword>
<organism evidence="2 3">
    <name type="scientific">Brevibacillus borstelensis AK1</name>
    <dbReference type="NCBI Taxonomy" id="1300222"/>
    <lineage>
        <taxon>Bacteria</taxon>
        <taxon>Bacillati</taxon>
        <taxon>Bacillota</taxon>
        <taxon>Bacilli</taxon>
        <taxon>Bacillales</taxon>
        <taxon>Paenibacillaceae</taxon>
        <taxon>Brevibacillus</taxon>
    </lineage>
</organism>